<dbReference type="GO" id="GO:0030151">
    <property type="term" value="F:molybdenum ion binding"/>
    <property type="evidence" value="ECO:0007669"/>
    <property type="project" value="InterPro"/>
</dbReference>
<name>A0AB38YJR8_9GAMM</name>
<dbReference type="SUPFAM" id="SSF50800">
    <property type="entry name" value="PK beta-barrel domain-like"/>
    <property type="match status" value="1"/>
</dbReference>
<accession>A0AB38YJR8</accession>
<proteinExistence type="predicted"/>
<dbReference type="Pfam" id="PF03476">
    <property type="entry name" value="MOSC_N"/>
    <property type="match status" value="1"/>
</dbReference>
<organism evidence="2">
    <name type="scientific">Salinispirillum sp. LH 10-3-1</name>
    <dbReference type="NCBI Taxonomy" id="2952525"/>
    <lineage>
        <taxon>Bacteria</taxon>
        <taxon>Pseudomonadati</taxon>
        <taxon>Pseudomonadota</taxon>
        <taxon>Gammaproteobacteria</taxon>
        <taxon>Oceanospirillales</taxon>
        <taxon>Saccharospirillaceae</taxon>
        <taxon>Salinispirillum</taxon>
    </lineage>
</organism>
<reference evidence="2" key="1">
    <citation type="submission" date="2022-07" db="EMBL/GenBank/DDBJ databases">
        <title>Complete genome sequence of Salinispirillum sp. LH10-3-1 capable of multiple carbohydrate inversion isolated from a soda lake.</title>
        <authorList>
            <person name="Liu J."/>
            <person name="Zhai Y."/>
            <person name="Zhang H."/>
            <person name="Yang H."/>
            <person name="Qu J."/>
            <person name="Li J."/>
        </authorList>
    </citation>
    <scope>NUCLEOTIDE SEQUENCE</scope>
    <source>
        <strain evidence="2">LH 10-3-1</strain>
    </source>
</reference>
<dbReference type="PANTHER" id="PTHR14237:SF19">
    <property type="entry name" value="MITOCHONDRIAL AMIDOXIME REDUCING COMPONENT 1"/>
    <property type="match status" value="1"/>
</dbReference>
<dbReference type="InterPro" id="IPR005302">
    <property type="entry name" value="MoCF_Sase_C"/>
</dbReference>
<dbReference type="AlphaFoldDB" id="A0AB38YJR8"/>
<dbReference type="SUPFAM" id="SSF141673">
    <property type="entry name" value="MOSC N-terminal domain-like"/>
    <property type="match status" value="1"/>
</dbReference>
<dbReference type="EMBL" id="CP101717">
    <property type="protein sequence ID" value="WLD59591.1"/>
    <property type="molecule type" value="Genomic_DNA"/>
</dbReference>
<dbReference type="InterPro" id="IPR011037">
    <property type="entry name" value="Pyrv_Knase-like_insert_dom_sf"/>
</dbReference>
<dbReference type="PANTHER" id="PTHR14237">
    <property type="entry name" value="MOLYBDOPTERIN COFACTOR SULFURASE MOSC"/>
    <property type="match status" value="1"/>
</dbReference>
<evidence type="ECO:0000313" key="2">
    <source>
        <dbReference type="EMBL" id="WLD59591.1"/>
    </source>
</evidence>
<gene>
    <name evidence="2" type="ORF">NFC81_07360</name>
</gene>
<dbReference type="PROSITE" id="PS51340">
    <property type="entry name" value="MOSC"/>
    <property type="match status" value="1"/>
</dbReference>
<dbReference type="GO" id="GO:0030170">
    <property type="term" value="F:pyridoxal phosphate binding"/>
    <property type="evidence" value="ECO:0007669"/>
    <property type="project" value="InterPro"/>
</dbReference>
<dbReference type="GO" id="GO:0003824">
    <property type="term" value="F:catalytic activity"/>
    <property type="evidence" value="ECO:0007669"/>
    <property type="project" value="InterPro"/>
</dbReference>
<feature type="domain" description="MOSC" evidence="1">
    <location>
        <begin position="118"/>
        <end position="262"/>
    </location>
</feature>
<sequence length="277" mass="31106">MSLLVSELWVYPVKGMAGNPVASLKFDEHGPLEDRRWMLMDSNGTFVSQRRFPLLGLFKASVLGQQLTIEAPDGERCIVTANQCTQRVRATVWSDEVAVLMAPEVMNQWLSNYFSEPVYLVRYRTDQPRHTSPEYSDRTVGFADGFPLLLCLADSLNALNVGSPVPLDMRRFRPNIVLSGAPAWSENSWLTLRGDHHLLTVVKPCTRCAVITIRPGTVEREPRVLRHLLQFSQWKKHPVFGQNAVVNECDKPLTLGSIFHAAMTDKPQAEPLPTTPA</sequence>
<dbReference type="RefSeq" id="WP_304996883.1">
    <property type="nucleotide sequence ID" value="NZ_CP101717.1"/>
</dbReference>
<dbReference type="InterPro" id="IPR005303">
    <property type="entry name" value="MOCOS_middle"/>
</dbReference>
<dbReference type="Pfam" id="PF03473">
    <property type="entry name" value="MOSC"/>
    <property type="match status" value="1"/>
</dbReference>
<evidence type="ECO:0000259" key="1">
    <source>
        <dbReference type="PROSITE" id="PS51340"/>
    </source>
</evidence>
<protein>
    <submittedName>
        <fullName evidence="2">MOSC N-terminal beta barrel domain-containing protein</fullName>
    </submittedName>
</protein>